<dbReference type="InterPro" id="IPR009061">
    <property type="entry name" value="DNA-bd_dom_put_sf"/>
</dbReference>
<dbReference type="Gene3D" id="3.20.80.10">
    <property type="entry name" value="Regulatory factor, effector binding domain"/>
    <property type="match status" value="1"/>
</dbReference>
<dbReference type="InterPro" id="IPR010499">
    <property type="entry name" value="AraC_E-bd"/>
</dbReference>
<accession>A0A7W8QQY6</accession>
<evidence type="ECO:0000259" key="2">
    <source>
        <dbReference type="PROSITE" id="PS50937"/>
    </source>
</evidence>
<dbReference type="PROSITE" id="PS50937">
    <property type="entry name" value="HTH_MERR_2"/>
    <property type="match status" value="1"/>
</dbReference>
<protein>
    <submittedName>
        <fullName evidence="3">DNA-binding transcriptional MerR regulator</fullName>
    </submittedName>
</protein>
<dbReference type="InterPro" id="IPR047057">
    <property type="entry name" value="MerR_fam"/>
</dbReference>
<name>A0A7W8QQY6_9ACTN</name>
<dbReference type="RefSeq" id="WP_184394803.1">
    <property type="nucleotide sequence ID" value="NZ_BAAAJD010000121.1"/>
</dbReference>
<feature type="domain" description="HTH merR-type" evidence="2">
    <location>
        <begin position="5"/>
        <end position="75"/>
    </location>
</feature>
<organism evidence="3 4">
    <name type="scientific">Nocardiopsis composta</name>
    <dbReference type="NCBI Taxonomy" id="157465"/>
    <lineage>
        <taxon>Bacteria</taxon>
        <taxon>Bacillati</taxon>
        <taxon>Actinomycetota</taxon>
        <taxon>Actinomycetes</taxon>
        <taxon>Streptosporangiales</taxon>
        <taxon>Nocardiopsidaceae</taxon>
        <taxon>Nocardiopsis</taxon>
    </lineage>
</organism>
<dbReference type="SUPFAM" id="SSF55136">
    <property type="entry name" value="Probable bacterial effector-binding domain"/>
    <property type="match status" value="1"/>
</dbReference>
<evidence type="ECO:0000256" key="1">
    <source>
        <dbReference type="ARBA" id="ARBA00023125"/>
    </source>
</evidence>
<gene>
    <name evidence="3" type="ORF">HDA36_004382</name>
</gene>
<dbReference type="GO" id="GO:0003677">
    <property type="term" value="F:DNA binding"/>
    <property type="evidence" value="ECO:0007669"/>
    <property type="project" value="UniProtKB-KW"/>
</dbReference>
<keyword evidence="4" id="KW-1185">Reference proteome</keyword>
<dbReference type="PANTHER" id="PTHR30204">
    <property type="entry name" value="REDOX-CYCLING DRUG-SENSING TRANSCRIPTIONAL ACTIVATOR SOXR"/>
    <property type="match status" value="1"/>
</dbReference>
<dbReference type="AlphaFoldDB" id="A0A7W8QQY6"/>
<dbReference type="Pfam" id="PF13411">
    <property type="entry name" value="MerR_1"/>
    <property type="match status" value="1"/>
</dbReference>
<proteinExistence type="predicted"/>
<keyword evidence="1 3" id="KW-0238">DNA-binding</keyword>
<comment type="caution">
    <text evidence="3">The sequence shown here is derived from an EMBL/GenBank/DDBJ whole genome shotgun (WGS) entry which is preliminary data.</text>
</comment>
<dbReference type="PANTHER" id="PTHR30204:SF97">
    <property type="entry name" value="MERR FAMILY REGULATORY PROTEIN"/>
    <property type="match status" value="1"/>
</dbReference>
<dbReference type="SMART" id="SM00422">
    <property type="entry name" value="HTH_MERR"/>
    <property type="match status" value="1"/>
</dbReference>
<evidence type="ECO:0000313" key="4">
    <source>
        <dbReference type="Proteomes" id="UP000572635"/>
    </source>
</evidence>
<dbReference type="InterPro" id="IPR000551">
    <property type="entry name" value="MerR-type_HTH_dom"/>
</dbReference>
<dbReference type="EMBL" id="JACHDB010000001">
    <property type="protein sequence ID" value="MBB5434298.1"/>
    <property type="molecule type" value="Genomic_DNA"/>
</dbReference>
<dbReference type="SMART" id="SM00871">
    <property type="entry name" value="AraC_E_bind"/>
    <property type="match status" value="1"/>
</dbReference>
<dbReference type="GO" id="GO:0003700">
    <property type="term" value="F:DNA-binding transcription factor activity"/>
    <property type="evidence" value="ECO:0007669"/>
    <property type="project" value="InterPro"/>
</dbReference>
<dbReference type="Pfam" id="PF06445">
    <property type="entry name" value="GyrI-like"/>
    <property type="match status" value="1"/>
</dbReference>
<dbReference type="Proteomes" id="UP000572635">
    <property type="component" value="Unassembled WGS sequence"/>
</dbReference>
<dbReference type="SUPFAM" id="SSF46955">
    <property type="entry name" value="Putative DNA-binding domain"/>
    <property type="match status" value="1"/>
</dbReference>
<evidence type="ECO:0000313" key="3">
    <source>
        <dbReference type="EMBL" id="MBB5434298.1"/>
    </source>
</evidence>
<reference evidence="3 4" key="1">
    <citation type="submission" date="2020-08" db="EMBL/GenBank/DDBJ databases">
        <title>Sequencing the genomes of 1000 actinobacteria strains.</title>
        <authorList>
            <person name="Klenk H.-P."/>
        </authorList>
    </citation>
    <scope>NUCLEOTIDE SEQUENCE [LARGE SCALE GENOMIC DNA]</scope>
    <source>
        <strain evidence="3 4">DSM 44551</strain>
    </source>
</reference>
<dbReference type="InterPro" id="IPR011256">
    <property type="entry name" value="Reg_factor_effector_dom_sf"/>
</dbReference>
<dbReference type="InterPro" id="IPR029442">
    <property type="entry name" value="GyrI-like"/>
</dbReference>
<dbReference type="Gene3D" id="1.10.1660.10">
    <property type="match status" value="1"/>
</dbReference>
<sequence length="272" mass="29478">MEDDLLTIGRFARLCRVGAGRLREYEELGLVHPARVDPDSGYRYYARSQAPDVLTAALLIDAGVPLAVVADVLRGDERTRTVVLQAERERLGERAGRDSGRIGILTRLSQGGLPEYEVGREREPERRLAAVHLESGPGDLGPRAEEGVRRLLGAIEAAGTPWLPPLVGLFPLDLAEGMRIAVAAETEEGEAPGGTEPVVLPATDVAATVHEGPYAHLPLAYHALFTWIHDQNLQPHGRARETYLAAPGEADPERLLTRVAVPVEPRRAEEAA</sequence>